<evidence type="ECO:0000259" key="2">
    <source>
        <dbReference type="Pfam" id="PF14129"/>
    </source>
</evidence>
<evidence type="ECO:0000313" key="3">
    <source>
        <dbReference type="EMBL" id="KGF50686.1"/>
    </source>
</evidence>
<dbReference type="PROSITE" id="PS51257">
    <property type="entry name" value="PROKAR_LIPOPROTEIN"/>
    <property type="match status" value="1"/>
</dbReference>
<comment type="caution">
    <text evidence="3">The sequence shown here is derived from an EMBL/GenBank/DDBJ whole genome shotgun (WGS) entry which is preliminary data.</text>
</comment>
<dbReference type="Pfam" id="PF14129">
    <property type="entry name" value="DUF4296"/>
    <property type="match status" value="1"/>
</dbReference>
<organism evidence="3 4">
    <name type="scientific">Prevotella amnii DNF00058</name>
    <dbReference type="NCBI Taxonomy" id="1401066"/>
    <lineage>
        <taxon>Bacteria</taxon>
        <taxon>Pseudomonadati</taxon>
        <taxon>Bacteroidota</taxon>
        <taxon>Bacteroidia</taxon>
        <taxon>Bacteroidales</taxon>
        <taxon>Prevotellaceae</taxon>
        <taxon>Prevotella</taxon>
    </lineage>
</organism>
<gene>
    <name evidence="3" type="ORF">HMPREF9302_09885</name>
</gene>
<accession>A0A096AVC2</accession>
<dbReference type="OrthoDB" id="678784at2"/>
<feature type="compositionally biased region" description="Polar residues" evidence="1">
    <location>
        <begin position="299"/>
        <end position="308"/>
    </location>
</feature>
<reference evidence="3 4" key="1">
    <citation type="submission" date="2014-07" db="EMBL/GenBank/DDBJ databases">
        <authorList>
            <person name="McCorrison J."/>
            <person name="Sanka R."/>
            <person name="Torralba M."/>
            <person name="Gillis M."/>
            <person name="Haft D.H."/>
            <person name="Methe B."/>
            <person name="Sutton G."/>
            <person name="Nelson K.E."/>
        </authorList>
    </citation>
    <scope>NUCLEOTIDE SEQUENCE [LARGE SCALE GENOMIC DNA]</scope>
    <source>
        <strain evidence="3 4">DNF00058</strain>
    </source>
</reference>
<feature type="domain" description="DUF4296" evidence="2">
    <location>
        <begin position="30"/>
        <end position="109"/>
    </location>
</feature>
<dbReference type="EMBL" id="JRNU01000077">
    <property type="protein sequence ID" value="KGF50686.1"/>
    <property type="molecule type" value="Genomic_DNA"/>
</dbReference>
<protein>
    <recommendedName>
        <fullName evidence="2">DUF4296 domain-containing protein</fullName>
    </recommendedName>
</protein>
<dbReference type="RefSeq" id="WP_036856905.1">
    <property type="nucleotide sequence ID" value="NZ_JRNU01000077.1"/>
</dbReference>
<dbReference type="InterPro" id="IPR025381">
    <property type="entry name" value="DUF4296"/>
</dbReference>
<feature type="compositionally biased region" description="Basic and acidic residues" evidence="1">
    <location>
        <begin position="309"/>
        <end position="318"/>
    </location>
</feature>
<sequence length="318" mass="36431">MRTCIQKSVFICLSIFSFLIIIVSCKPSIPSKYLQPDEMEDVLYDYHLAMSIANQNAEDSIRIKAYQQAVFSKYGIAEEQFDASLQYYIRHTEKLQDIYEDLSKRYENEARLQGASENDFNQFGNIRSKGDTTDIWRGNRTLLLSPYAFVNKYSFSFKADSSFYKGDRFVFRYDSQFMVQDGMRDAVALLSVTFSNDSIATQMEHIFSDGSQTITIENNDTLGIKAVKGYFLMLHGQQPSTTFKLLIIRNIELVRMHIRKTDAMKQHKDSLTQQNAIRTIGGAPVSSSHAAIEDKDSKSQSTRTPQQSMRERGIPITR</sequence>
<keyword evidence="4" id="KW-1185">Reference proteome</keyword>
<evidence type="ECO:0000313" key="4">
    <source>
        <dbReference type="Proteomes" id="UP000029614"/>
    </source>
</evidence>
<name>A0A096AVC2_9BACT</name>
<dbReference type="Proteomes" id="UP000029614">
    <property type="component" value="Unassembled WGS sequence"/>
</dbReference>
<feature type="region of interest" description="Disordered" evidence="1">
    <location>
        <begin position="279"/>
        <end position="318"/>
    </location>
</feature>
<evidence type="ECO:0000256" key="1">
    <source>
        <dbReference type="SAM" id="MobiDB-lite"/>
    </source>
</evidence>
<dbReference type="AlphaFoldDB" id="A0A096AVC2"/>
<proteinExistence type="predicted"/>